<dbReference type="InterPro" id="IPR029069">
    <property type="entry name" value="HotDog_dom_sf"/>
</dbReference>
<sequence>MSLYQHEVQYYETDRMGITHHSNYIRWMEEARVAFLKEIGWDYAKLEEMGIISPVIDVQCQYKNTTTFADKVMIETTVKKFSGIKLILQYEMKNEAGKIVALAESAHCFLDRDGKMLRLAKQFPAFYQALCNEEAKE</sequence>
<dbReference type="Gene3D" id="3.10.129.10">
    <property type="entry name" value="Hotdog Thioesterase"/>
    <property type="match status" value="1"/>
</dbReference>
<dbReference type="PIRSF" id="PIRSF003230">
    <property type="entry name" value="YbgC"/>
    <property type="match status" value="1"/>
</dbReference>
<dbReference type="PANTHER" id="PTHR31793">
    <property type="entry name" value="4-HYDROXYBENZOYL-COA THIOESTERASE FAMILY MEMBER"/>
    <property type="match status" value="1"/>
</dbReference>
<gene>
    <name evidence="3" type="ORF">B5E88_10580</name>
</gene>
<dbReference type="GO" id="GO:0047617">
    <property type="term" value="F:fatty acyl-CoA hydrolase activity"/>
    <property type="evidence" value="ECO:0007669"/>
    <property type="project" value="TreeGrafter"/>
</dbReference>
<dbReference type="SUPFAM" id="SSF54637">
    <property type="entry name" value="Thioesterase/thiol ester dehydrase-isomerase"/>
    <property type="match status" value="1"/>
</dbReference>
<evidence type="ECO:0000256" key="1">
    <source>
        <dbReference type="ARBA" id="ARBA00005953"/>
    </source>
</evidence>
<keyword evidence="2 3" id="KW-0378">Hydrolase</keyword>
<dbReference type="EMBL" id="NFLC01000026">
    <property type="protein sequence ID" value="OUQ08975.1"/>
    <property type="molecule type" value="Genomic_DNA"/>
</dbReference>
<evidence type="ECO:0000313" key="4">
    <source>
        <dbReference type="Proteomes" id="UP000196074"/>
    </source>
</evidence>
<name>A0A1Y4QUH8_9ENTE</name>
<dbReference type="NCBIfam" id="TIGR00051">
    <property type="entry name" value="YbgC/FadM family acyl-CoA thioesterase"/>
    <property type="match status" value="1"/>
</dbReference>
<comment type="caution">
    <text evidence="3">The sequence shown here is derived from an EMBL/GenBank/DDBJ whole genome shotgun (WGS) entry which is preliminary data.</text>
</comment>
<dbReference type="Pfam" id="PF13279">
    <property type="entry name" value="4HBT_2"/>
    <property type="match status" value="1"/>
</dbReference>
<dbReference type="InterPro" id="IPR006684">
    <property type="entry name" value="YbgC/YbaW"/>
</dbReference>
<dbReference type="Proteomes" id="UP000196074">
    <property type="component" value="Unassembled WGS sequence"/>
</dbReference>
<proteinExistence type="inferred from homology"/>
<dbReference type="AlphaFoldDB" id="A0A1Y4QUH8"/>
<organism evidence="3 4">
    <name type="scientific">Enterococcus cecorum</name>
    <dbReference type="NCBI Taxonomy" id="44008"/>
    <lineage>
        <taxon>Bacteria</taxon>
        <taxon>Bacillati</taxon>
        <taxon>Bacillota</taxon>
        <taxon>Bacilli</taxon>
        <taxon>Lactobacillales</taxon>
        <taxon>Enterococcaceae</taxon>
        <taxon>Enterococcus</taxon>
    </lineage>
</organism>
<comment type="similarity">
    <text evidence="1">Belongs to the 4-hydroxybenzoyl-CoA thioesterase family.</text>
</comment>
<dbReference type="PANTHER" id="PTHR31793:SF27">
    <property type="entry name" value="NOVEL THIOESTERASE SUPERFAMILY DOMAIN AND SAPOSIN A-TYPE DOMAIN CONTAINING PROTEIN (0610012H03RIK)"/>
    <property type="match status" value="1"/>
</dbReference>
<protein>
    <submittedName>
        <fullName evidence="3">Acyl-CoA thioester hydrolase</fullName>
    </submittedName>
</protein>
<dbReference type="CDD" id="cd00586">
    <property type="entry name" value="4HBT"/>
    <property type="match status" value="1"/>
</dbReference>
<evidence type="ECO:0000313" key="3">
    <source>
        <dbReference type="EMBL" id="OUQ08975.1"/>
    </source>
</evidence>
<reference evidence="4" key="1">
    <citation type="submission" date="2017-04" db="EMBL/GenBank/DDBJ databases">
        <title>Function of individual gut microbiota members based on whole genome sequencing of pure cultures obtained from chicken caecum.</title>
        <authorList>
            <person name="Medvecky M."/>
            <person name="Cejkova D."/>
            <person name="Polansky O."/>
            <person name="Karasova D."/>
            <person name="Kubasova T."/>
            <person name="Cizek A."/>
            <person name="Rychlik I."/>
        </authorList>
    </citation>
    <scope>NUCLEOTIDE SEQUENCE [LARGE SCALE GENOMIC DNA]</scope>
    <source>
        <strain evidence="4">An144</strain>
    </source>
</reference>
<dbReference type="InterPro" id="IPR050563">
    <property type="entry name" value="4-hydroxybenzoyl-CoA_TE"/>
</dbReference>
<accession>A0A1Y4QUH8</accession>
<evidence type="ECO:0000256" key="2">
    <source>
        <dbReference type="ARBA" id="ARBA00022801"/>
    </source>
</evidence>
<dbReference type="RefSeq" id="WP_087215964.1">
    <property type="nucleotide sequence ID" value="NZ_NFLC01000026.1"/>
</dbReference>